<dbReference type="CDD" id="cd07185">
    <property type="entry name" value="OmpA_C-like"/>
    <property type="match status" value="1"/>
</dbReference>
<feature type="compositionally biased region" description="Low complexity" evidence="5">
    <location>
        <begin position="606"/>
        <end position="615"/>
    </location>
</feature>
<dbReference type="InterPro" id="IPR006665">
    <property type="entry name" value="OmpA-like"/>
</dbReference>
<dbReference type="InterPro" id="IPR006664">
    <property type="entry name" value="OMP_bac"/>
</dbReference>
<evidence type="ECO:0000313" key="7">
    <source>
        <dbReference type="EMBL" id="PTX54927.1"/>
    </source>
</evidence>
<feature type="region of interest" description="Disordered" evidence="5">
    <location>
        <begin position="606"/>
        <end position="633"/>
    </location>
</feature>
<keyword evidence="2 4" id="KW-0472">Membrane</keyword>
<feature type="compositionally biased region" description="Acidic residues" evidence="5">
    <location>
        <begin position="616"/>
        <end position="633"/>
    </location>
</feature>
<dbReference type="PRINTS" id="PR01021">
    <property type="entry name" value="OMPADOMAIN"/>
</dbReference>
<dbReference type="GO" id="GO:0009279">
    <property type="term" value="C:cell outer membrane"/>
    <property type="evidence" value="ECO:0007669"/>
    <property type="project" value="UniProtKB-SubCell"/>
</dbReference>
<dbReference type="AlphaFoldDB" id="A0A2T6BFU9"/>
<keyword evidence="3" id="KW-0998">Cell outer membrane</keyword>
<dbReference type="RefSeq" id="WP_107847207.1">
    <property type="nucleotide sequence ID" value="NZ_QBKS01000002.1"/>
</dbReference>
<dbReference type="EMBL" id="QBKS01000002">
    <property type="protein sequence ID" value="PTX54927.1"/>
    <property type="molecule type" value="Genomic_DNA"/>
</dbReference>
<dbReference type="PANTHER" id="PTHR30329:SF21">
    <property type="entry name" value="LIPOPROTEIN YIAD-RELATED"/>
    <property type="match status" value="1"/>
</dbReference>
<reference evidence="7 8" key="1">
    <citation type="submission" date="2018-04" db="EMBL/GenBank/DDBJ databases">
        <title>Genomic Encyclopedia of Archaeal and Bacterial Type Strains, Phase II (KMG-II): from individual species to whole genera.</title>
        <authorList>
            <person name="Goeker M."/>
        </authorList>
    </citation>
    <scope>NUCLEOTIDE SEQUENCE [LARGE SCALE GENOMIC DNA]</scope>
    <source>
        <strain evidence="7 8">DSM 100977</strain>
    </source>
</reference>
<organism evidence="7 8">
    <name type="scientific">Litoreibacter ponti</name>
    <dbReference type="NCBI Taxonomy" id="1510457"/>
    <lineage>
        <taxon>Bacteria</taxon>
        <taxon>Pseudomonadati</taxon>
        <taxon>Pseudomonadota</taxon>
        <taxon>Alphaproteobacteria</taxon>
        <taxon>Rhodobacterales</taxon>
        <taxon>Roseobacteraceae</taxon>
        <taxon>Litoreibacter</taxon>
    </lineage>
</organism>
<dbReference type="PANTHER" id="PTHR30329">
    <property type="entry name" value="STATOR ELEMENT OF FLAGELLAR MOTOR COMPLEX"/>
    <property type="match status" value="1"/>
</dbReference>
<gene>
    <name evidence="7" type="ORF">C8N43_3750</name>
</gene>
<proteinExistence type="predicted"/>
<feature type="domain" description="OmpA-like" evidence="6">
    <location>
        <begin position="490"/>
        <end position="607"/>
    </location>
</feature>
<evidence type="ECO:0000313" key="8">
    <source>
        <dbReference type="Proteomes" id="UP000243978"/>
    </source>
</evidence>
<dbReference type="SUPFAM" id="SSF103088">
    <property type="entry name" value="OmpA-like"/>
    <property type="match status" value="1"/>
</dbReference>
<dbReference type="Gene3D" id="3.40.1520.20">
    <property type="match status" value="2"/>
</dbReference>
<evidence type="ECO:0000259" key="6">
    <source>
        <dbReference type="PROSITE" id="PS51123"/>
    </source>
</evidence>
<keyword evidence="8" id="KW-1185">Reference proteome</keyword>
<evidence type="ECO:0000256" key="4">
    <source>
        <dbReference type="PROSITE-ProRule" id="PRU00473"/>
    </source>
</evidence>
<name>A0A2T6BFU9_9RHOB</name>
<evidence type="ECO:0000256" key="5">
    <source>
        <dbReference type="SAM" id="MobiDB-lite"/>
    </source>
</evidence>
<dbReference type="Proteomes" id="UP000243978">
    <property type="component" value="Unassembled WGS sequence"/>
</dbReference>
<comment type="subcellular location">
    <subcellularLocation>
        <location evidence="1">Cell outer membrane</location>
    </subcellularLocation>
</comment>
<evidence type="ECO:0000256" key="3">
    <source>
        <dbReference type="ARBA" id="ARBA00023237"/>
    </source>
</evidence>
<accession>A0A2T6BFU9</accession>
<evidence type="ECO:0000256" key="2">
    <source>
        <dbReference type="ARBA" id="ARBA00023136"/>
    </source>
</evidence>
<evidence type="ECO:0000256" key="1">
    <source>
        <dbReference type="ARBA" id="ARBA00004442"/>
    </source>
</evidence>
<dbReference type="Pfam" id="PF00691">
    <property type="entry name" value="OmpA"/>
    <property type="match status" value="1"/>
</dbReference>
<dbReference type="Gene3D" id="3.30.1330.60">
    <property type="entry name" value="OmpA-like domain"/>
    <property type="match status" value="1"/>
</dbReference>
<dbReference type="InterPro" id="IPR036737">
    <property type="entry name" value="OmpA-like_sf"/>
</dbReference>
<dbReference type="PROSITE" id="PS51123">
    <property type="entry name" value="OMPA_2"/>
    <property type="match status" value="1"/>
</dbReference>
<dbReference type="OrthoDB" id="5525824at2"/>
<comment type="caution">
    <text evidence="7">The sequence shown here is derived from an EMBL/GenBank/DDBJ whole genome shotgun (WGS) entry which is preliminary data.</text>
</comment>
<sequence length="633" mass="67921">MRLKTIAAFVVAAGLSVGGAYLASGWVEQRSAAAVTSTLIDGEHEYISVTTDGLLVALGGQAPDEATRFRIVSAVGRVVDPDRIVDNMDVRAATQIEAPRFSVEMLRNGDGISLIGLVPERGDEAESEIAIVERLSDVAGEGGVTNMLESASYPVPLNWDRALDFAIDALRELERSKISVSADLVEITAISNSPEDQRNIESRLARRGPEGVRLALRISAPRPVITPFTLRFTLDAEGRAAFDACSADTPASRSRILRAATEAGQIEKPDCAIGLGVPSPNWAEAVEIAIAGLKDMGGGSLTFSDADVTLIALDTTPQGTFDRVVGEIDAALPDVFSMHAVLPEKVEVNAEGEDLIPEFTATRSPEGLVQLRGRLNDDSIEQIVGSFARAQFGSDNVYLATRDDPGLPQNWAVRVLAALEGLATLENGSALVQEDYVEIRGTTGDKQASDTISRMLADKLGDAENFELFVRYDELLDTTLNIPTPEECVSRINTIIDGAKIVFEPSSSEITPDASRTIDRIAEIARQCERVKMEIGGHTDSQGREVMNEELSQQRADAVLAALLSRRVLTGNMTARGYGEAQPIADNSTEEGREANRRIEFKLLTDARAAATPEAPAEDGTAETSEETETPSE</sequence>
<protein>
    <submittedName>
        <fullName evidence="7">OOP family OmpA-OmpF porin</fullName>
    </submittedName>
</protein>
<dbReference type="InterPro" id="IPR050330">
    <property type="entry name" value="Bact_OuterMem_StrucFunc"/>
</dbReference>